<evidence type="ECO:0000256" key="2">
    <source>
        <dbReference type="ARBA" id="ARBA00022729"/>
    </source>
</evidence>
<dbReference type="GO" id="GO:0005773">
    <property type="term" value="C:vacuole"/>
    <property type="evidence" value="ECO:0007669"/>
    <property type="project" value="TreeGrafter"/>
</dbReference>
<proteinExistence type="inferred from homology"/>
<organism evidence="4 5">
    <name type="scientific">Kingdonia uniflora</name>
    <dbReference type="NCBI Taxonomy" id="39325"/>
    <lineage>
        <taxon>Eukaryota</taxon>
        <taxon>Viridiplantae</taxon>
        <taxon>Streptophyta</taxon>
        <taxon>Embryophyta</taxon>
        <taxon>Tracheophyta</taxon>
        <taxon>Spermatophyta</taxon>
        <taxon>Magnoliopsida</taxon>
        <taxon>Ranunculales</taxon>
        <taxon>Circaeasteraceae</taxon>
        <taxon>Kingdonia</taxon>
    </lineage>
</organism>
<reference evidence="4 5" key="1">
    <citation type="journal article" date="2020" name="IScience">
        <title>Genome Sequencing of the Endangered Kingdonia uniflora (Circaeasteraceae, Ranunculales) Reveals Potential Mechanisms of Evolutionary Specialization.</title>
        <authorList>
            <person name="Sun Y."/>
            <person name="Deng T."/>
            <person name="Zhang A."/>
            <person name="Moore M.J."/>
            <person name="Landis J.B."/>
            <person name="Lin N."/>
            <person name="Zhang H."/>
            <person name="Zhang X."/>
            <person name="Huang J."/>
            <person name="Zhang X."/>
            <person name="Sun H."/>
            <person name="Wang H."/>
        </authorList>
    </citation>
    <scope>NUCLEOTIDE SEQUENCE [LARGE SCALE GENOMIC DNA]</scope>
    <source>
        <strain evidence="4">TB1705</strain>
        <tissue evidence="4">Leaf</tissue>
    </source>
</reference>
<evidence type="ECO:0000313" key="5">
    <source>
        <dbReference type="Proteomes" id="UP000541444"/>
    </source>
</evidence>
<evidence type="ECO:0000256" key="3">
    <source>
        <dbReference type="ARBA" id="ARBA00023180"/>
    </source>
</evidence>
<dbReference type="SUPFAM" id="SSF53474">
    <property type="entry name" value="alpha/beta-Hydrolases"/>
    <property type="match status" value="1"/>
</dbReference>
<dbReference type="PANTHER" id="PTHR11802:SF132">
    <property type="entry name" value="SERINE CARBOXYPEPTIDASE-LIKE 36-RELATED"/>
    <property type="match status" value="1"/>
</dbReference>
<evidence type="ECO:0008006" key="6">
    <source>
        <dbReference type="Google" id="ProtNLM"/>
    </source>
</evidence>
<keyword evidence="3" id="KW-0325">Glycoprotein</keyword>
<dbReference type="PANTHER" id="PTHR11802">
    <property type="entry name" value="SERINE PROTEASE FAMILY S10 SERINE CARBOXYPEPTIDASE"/>
    <property type="match status" value="1"/>
</dbReference>
<evidence type="ECO:0000256" key="1">
    <source>
        <dbReference type="ARBA" id="ARBA00009431"/>
    </source>
</evidence>
<dbReference type="AlphaFoldDB" id="A0A7J7NX51"/>
<comment type="caution">
    <text evidence="4">The sequence shown here is derived from an EMBL/GenBank/DDBJ whole genome shotgun (WGS) entry which is preliminary data.</text>
</comment>
<keyword evidence="5" id="KW-1185">Reference proteome</keyword>
<comment type="similarity">
    <text evidence="1">Belongs to the peptidase S10 family.</text>
</comment>
<dbReference type="Proteomes" id="UP000541444">
    <property type="component" value="Unassembled WGS sequence"/>
</dbReference>
<dbReference type="EMBL" id="JACGCM010000465">
    <property type="protein sequence ID" value="KAF6171650.1"/>
    <property type="molecule type" value="Genomic_DNA"/>
</dbReference>
<dbReference type="GO" id="GO:0006508">
    <property type="term" value="P:proteolysis"/>
    <property type="evidence" value="ECO:0007669"/>
    <property type="project" value="InterPro"/>
</dbReference>
<keyword evidence="2" id="KW-0732">Signal</keyword>
<dbReference type="GO" id="GO:0004185">
    <property type="term" value="F:serine-type carboxypeptidase activity"/>
    <property type="evidence" value="ECO:0007669"/>
    <property type="project" value="InterPro"/>
</dbReference>
<name>A0A7J7NX51_9MAGN</name>
<sequence>MPKLTLSSIRHIDMYKLYSALKQQENDHDEALICFVPLQNVDVMRQGDVLKHFHDSKKRASIFYVSLVEDVEILEEAKVLSQEGLKEKDLIDRLPRQPNVSFTQYGGYFTVNEKASRAFYFYFTEAVCSKKTKPLLLGLNGGPGCSSLAYCAMEELGLFRVHSDGKMLYHNPYEWNKVANVLFLESPAGVGFSYSNTTSDYKNSGDKRTAADNYAFLVNWLERFPEYKISTSRVKATPGIMCHNLLIQSCNIIIELIRPSLISKESSLEML</sequence>
<evidence type="ECO:0000313" key="4">
    <source>
        <dbReference type="EMBL" id="KAF6171650.1"/>
    </source>
</evidence>
<accession>A0A7J7NX51</accession>
<dbReference type="InterPro" id="IPR001563">
    <property type="entry name" value="Peptidase_S10"/>
</dbReference>
<dbReference type="OrthoDB" id="443318at2759"/>
<protein>
    <recommendedName>
        <fullName evidence="6">Carboxypeptidase</fullName>
    </recommendedName>
</protein>
<dbReference type="PRINTS" id="PR00724">
    <property type="entry name" value="CRBOXYPTASEC"/>
</dbReference>
<dbReference type="InterPro" id="IPR029058">
    <property type="entry name" value="AB_hydrolase_fold"/>
</dbReference>
<gene>
    <name evidence="4" type="ORF">GIB67_042165</name>
</gene>
<dbReference type="Gene3D" id="3.40.50.1820">
    <property type="entry name" value="alpha/beta hydrolase"/>
    <property type="match status" value="1"/>
</dbReference>
<dbReference type="Pfam" id="PF00450">
    <property type="entry name" value="Peptidase_S10"/>
    <property type="match status" value="1"/>
</dbReference>